<evidence type="ECO:0000313" key="1">
    <source>
        <dbReference type="EMBL" id="VEN54292.1"/>
    </source>
</evidence>
<dbReference type="AlphaFoldDB" id="A0A653D2U4"/>
<feature type="non-terminal residue" evidence="1">
    <location>
        <position position="1"/>
    </location>
</feature>
<evidence type="ECO:0000313" key="2">
    <source>
        <dbReference type="Proteomes" id="UP000410492"/>
    </source>
</evidence>
<dbReference type="EMBL" id="CAACVG010009830">
    <property type="protein sequence ID" value="VEN54292.1"/>
    <property type="molecule type" value="Genomic_DNA"/>
</dbReference>
<sequence>YTLCRHLVIFIVSFVQVND</sequence>
<protein>
    <submittedName>
        <fullName evidence="1">Uncharacterized protein</fullName>
    </submittedName>
</protein>
<gene>
    <name evidence="1" type="ORF">CALMAC_LOCUS13807</name>
</gene>
<name>A0A653D2U4_CALMS</name>
<proteinExistence type="predicted"/>
<accession>A0A653D2U4</accession>
<organism evidence="1 2">
    <name type="scientific">Callosobruchus maculatus</name>
    <name type="common">Southern cowpea weevil</name>
    <name type="synonym">Pulse bruchid</name>
    <dbReference type="NCBI Taxonomy" id="64391"/>
    <lineage>
        <taxon>Eukaryota</taxon>
        <taxon>Metazoa</taxon>
        <taxon>Ecdysozoa</taxon>
        <taxon>Arthropoda</taxon>
        <taxon>Hexapoda</taxon>
        <taxon>Insecta</taxon>
        <taxon>Pterygota</taxon>
        <taxon>Neoptera</taxon>
        <taxon>Endopterygota</taxon>
        <taxon>Coleoptera</taxon>
        <taxon>Polyphaga</taxon>
        <taxon>Cucujiformia</taxon>
        <taxon>Chrysomeloidea</taxon>
        <taxon>Chrysomelidae</taxon>
        <taxon>Bruchinae</taxon>
        <taxon>Bruchini</taxon>
        <taxon>Callosobruchus</taxon>
    </lineage>
</organism>
<dbReference type="Proteomes" id="UP000410492">
    <property type="component" value="Unassembled WGS sequence"/>
</dbReference>
<dbReference type="OrthoDB" id="10005898at2759"/>
<keyword evidence="2" id="KW-1185">Reference proteome</keyword>
<reference evidence="1 2" key="1">
    <citation type="submission" date="2019-01" db="EMBL/GenBank/DDBJ databases">
        <authorList>
            <person name="Sayadi A."/>
        </authorList>
    </citation>
    <scope>NUCLEOTIDE SEQUENCE [LARGE SCALE GENOMIC DNA]</scope>
</reference>